<comment type="caution">
    <text evidence="5">The sequence shown here is derived from an EMBL/GenBank/DDBJ whole genome shotgun (WGS) entry which is preliminary data.</text>
</comment>
<dbReference type="EMBL" id="WTYD01000001">
    <property type="protein sequence ID" value="MXO54104.1"/>
    <property type="molecule type" value="Genomic_DNA"/>
</dbReference>
<dbReference type="OrthoDB" id="8480561at2"/>
<dbReference type="PRINTS" id="PR00502">
    <property type="entry name" value="NUDIXFAMILY"/>
</dbReference>
<organism evidence="5 6">
    <name type="scientific">Qipengyuania pelagi</name>
    <dbReference type="NCBI Taxonomy" id="994320"/>
    <lineage>
        <taxon>Bacteria</taxon>
        <taxon>Pseudomonadati</taxon>
        <taxon>Pseudomonadota</taxon>
        <taxon>Alphaproteobacteria</taxon>
        <taxon>Sphingomonadales</taxon>
        <taxon>Erythrobacteraceae</taxon>
        <taxon>Qipengyuania</taxon>
    </lineage>
</organism>
<dbReference type="InterPro" id="IPR000086">
    <property type="entry name" value="NUDIX_hydrolase_dom"/>
</dbReference>
<evidence type="ECO:0000313" key="6">
    <source>
        <dbReference type="Proteomes" id="UP000430272"/>
    </source>
</evidence>
<keyword evidence="2 3" id="KW-0378">Hydrolase</keyword>
<evidence type="ECO:0000256" key="2">
    <source>
        <dbReference type="ARBA" id="ARBA00022801"/>
    </source>
</evidence>
<dbReference type="RefSeq" id="WP_160660885.1">
    <property type="nucleotide sequence ID" value="NZ_BAABDV010000001.1"/>
</dbReference>
<reference evidence="5 6" key="1">
    <citation type="submission" date="2019-12" db="EMBL/GenBank/DDBJ databases">
        <title>Genomic-based taxomic classification of the family Erythrobacteraceae.</title>
        <authorList>
            <person name="Xu L."/>
        </authorList>
    </citation>
    <scope>NUCLEOTIDE SEQUENCE [LARGE SCALE GENOMIC DNA]</scope>
    <source>
        <strain evidence="5 6">JCM 17468</strain>
    </source>
</reference>
<dbReference type="Pfam" id="PF00293">
    <property type="entry name" value="NUDIX"/>
    <property type="match status" value="1"/>
</dbReference>
<proteinExistence type="inferred from homology"/>
<feature type="domain" description="Nudix hydrolase" evidence="4">
    <location>
        <begin position="26"/>
        <end position="149"/>
    </location>
</feature>
<dbReference type="InterPro" id="IPR020476">
    <property type="entry name" value="Nudix_hydrolase"/>
</dbReference>
<accession>A0A844Y7A0</accession>
<keyword evidence="6" id="KW-1185">Reference proteome</keyword>
<dbReference type="PANTHER" id="PTHR43046:SF14">
    <property type="entry name" value="MUTT_NUDIX FAMILY PROTEIN"/>
    <property type="match status" value="1"/>
</dbReference>
<dbReference type="Gene3D" id="3.90.79.10">
    <property type="entry name" value="Nucleoside Triphosphate Pyrophosphohydrolase"/>
    <property type="match status" value="1"/>
</dbReference>
<dbReference type="InterPro" id="IPR020084">
    <property type="entry name" value="NUDIX_hydrolase_CS"/>
</dbReference>
<evidence type="ECO:0000256" key="1">
    <source>
        <dbReference type="ARBA" id="ARBA00001946"/>
    </source>
</evidence>
<comment type="cofactor">
    <cofactor evidence="1">
        <name>Mg(2+)</name>
        <dbReference type="ChEBI" id="CHEBI:18420"/>
    </cofactor>
</comment>
<name>A0A844Y7A0_9SPHN</name>
<sequence length="157" mass="18072">MPDRMRWGLMRVAHTLRHRWRQWRKTPLEGVSMIARDLDGRILLVRHSYGPRAWYFPGGGIRKGETPEEAAGRELKEETGCECDGVFLVGRFEEEVSGSPHTAYVVTCVTHDVPRPDRREVVEARFFPTHSLPEPLSPHTAARLRFFQDPRNIVRGA</sequence>
<gene>
    <name evidence="5" type="ORF">GRI47_08795</name>
</gene>
<dbReference type="SUPFAM" id="SSF55811">
    <property type="entry name" value="Nudix"/>
    <property type="match status" value="1"/>
</dbReference>
<dbReference type="PROSITE" id="PS51462">
    <property type="entry name" value="NUDIX"/>
    <property type="match status" value="1"/>
</dbReference>
<protein>
    <submittedName>
        <fullName evidence="5">NUDIX domain-containing protein</fullName>
    </submittedName>
</protein>
<evidence type="ECO:0000313" key="5">
    <source>
        <dbReference type="EMBL" id="MXO54104.1"/>
    </source>
</evidence>
<dbReference type="PROSITE" id="PS00893">
    <property type="entry name" value="NUDIX_BOX"/>
    <property type="match status" value="1"/>
</dbReference>
<dbReference type="GO" id="GO:0016787">
    <property type="term" value="F:hydrolase activity"/>
    <property type="evidence" value="ECO:0007669"/>
    <property type="project" value="UniProtKB-KW"/>
</dbReference>
<dbReference type="PANTHER" id="PTHR43046">
    <property type="entry name" value="GDP-MANNOSE MANNOSYL HYDROLASE"/>
    <property type="match status" value="1"/>
</dbReference>
<evidence type="ECO:0000256" key="3">
    <source>
        <dbReference type="RuleBase" id="RU003476"/>
    </source>
</evidence>
<evidence type="ECO:0000259" key="4">
    <source>
        <dbReference type="PROSITE" id="PS51462"/>
    </source>
</evidence>
<dbReference type="InterPro" id="IPR015797">
    <property type="entry name" value="NUDIX_hydrolase-like_dom_sf"/>
</dbReference>
<dbReference type="Proteomes" id="UP000430272">
    <property type="component" value="Unassembled WGS sequence"/>
</dbReference>
<comment type="similarity">
    <text evidence="3">Belongs to the Nudix hydrolase family.</text>
</comment>
<dbReference type="AlphaFoldDB" id="A0A844Y7A0"/>